<proteinExistence type="predicted"/>
<dbReference type="Proteomes" id="UP001365846">
    <property type="component" value="Unassembled WGS sequence"/>
</dbReference>
<dbReference type="PANTHER" id="PTHR28152">
    <property type="entry name" value="HYDROXYACYL-THIOESTER DEHYDRATASE TYPE 2, MITOCHONDRIAL"/>
    <property type="match status" value="1"/>
</dbReference>
<keyword evidence="3" id="KW-1185">Reference proteome</keyword>
<dbReference type="InterPro" id="IPR052741">
    <property type="entry name" value="Mitochondrial_HTD2"/>
</dbReference>
<protein>
    <submittedName>
        <fullName evidence="2">MaoC family dehydratase N-terminal domain-containing protein</fullName>
    </submittedName>
</protein>
<evidence type="ECO:0000259" key="1">
    <source>
        <dbReference type="Pfam" id="PF13452"/>
    </source>
</evidence>
<name>A0ABU8VDM2_9BURK</name>
<feature type="domain" description="FAS1-like dehydratase" evidence="1">
    <location>
        <begin position="78"/>
        <end position="135"/>
    </location>
</feature>
<dbReference type="EMBL" id="JBBKZU010000003">
    <property type="protein sequence ID" value="MEJ8810964.1"/>
    <property type="molecule type" value="Genomic_DNA"/>
</dbReference>
<comment type="caution">
    <text evidence="2">The sequence shown here is derived from an EMBL/GenBank/DDBJ whole genome shotgun (WGS) entry which is preliminary data.</text>
</comment>
<organism evidence="2 3">
    <name type="scientific">Variovorax ureilyticus</name>
    <dbReference type="NCBI Taxonomy" id="1836198"/>
    <lineage>
        <taxon>Bacteria</taxon>
        <taxon>Pseudomonadati</taxon>
        <taxon>Pseudomonadota</taxon>
        <taxon>Betaproteobacteria</taxon>
        <taxon>Burkholderiales</taxon>
        <taxon>Comamonadaceae</taxon>
        <taxon>Variovorax</taxon>
    </lineage>
</organism>
<gene>
    <name evidence="2" type="ORF">WKW77_07770</name>
</gene>
<dbReference type="Pfam" id="PF13452">
    <property type="entry name" value="FAS1_DH_region"/>
    <property type="match status" value="1"/>
</dbReference>
<dbReference type="RefSeq" id="WP_340356283.1">
    <property type="nucleotide sequence ID" value="NZ_JBBKZU010000003.1"/>
</dbReference>
<accession>A0ABU8VDM2</accession>
<evidence type="ECO:0000313" key="2">
    <source>
        <dbReference type="EMBL" id="MEJ8810964.1"/>
    </source>
</evidence>
<dbReference type="Gene3D" id="3.10.129.10">
    <property type="entry name" value="Hotdog Thioesterase"/>
    <property type="match status" value="2"/>
</dbReference>
<dbReference type="InterPro" id="IPR039569">
    <property type="entry name" value="FAS1-like_DH_region"/>
</dbReference>
<dbReference type="InterPro" id="IPR029069">
    <property type="entry name" value="HotDog_dom_sf"/>
</dbReference>
<dbReference type="PANTHER" id="PTHR28152:SF1">
    <property type="entry name" value="HYDROXYACYL-THIOESTER DEHYDRATASE TYPE 2, MITOCHONDRIAL"/>
    <property type="match status" value="1"/>
</dbReference>
<reference evidence="2 3" key="1">
    <citation type="submission" date="2024-03" db="EMBL/GenBank/DDBJ databases">
        <title>Novel species of the genus Variovorax.</title>
        <authorList>
            <person name="Liu Q."/>
            <person name="Xin Y.-H."/>
        </authorList>
    </citation>
    <scope>NUCLEOTIDE SEQUENCE [LARGE SCALE GENOMIC DNA]</scope>
    <source>
        <strain evidence="2 3">KACC 18899</strain>
    </source>
</reference>
<dbReference type="SUPFAM" id="SSF54637">
    <property type="entry name" value="Thioesterase/thiol ester dehydrase-isomerase"/>
    <property type="match status" value="1"/>
</dbReference>
<sequence>MTEALELDHLRSWIGRSETHEDLLSPWTAGAMAATVRNDGQAWQPGRALPPLWHWCYFLPIAPQNGLGPDGHPARGGFLPPVPLPRRMWAGSQLEFFEALKLGTPSTKTSKVVDVNLKQGKGGALVFVKVQHEVHAGGVLLQREFHDIVYREAAKPGESAPPQAPLTDAAWTVEHLPDAPLLFRYSALTFNSHRIHYDFPYVTQVEGYDDLIVHGPLIATLLLEAAQQNNPGRAVRAYSFKAVRPLTCGKPLRVRGHAAQADGTVTLWAEDARGALLMQATARFA</sequence>
<evidence type="ECO:0000313" key="3">
    <source>
        <dbReference type="Proteomes" id="UP001365846"/>
    </source>
</evidence>